<dbReference type="Pfam" id="PF00528">
    <property type="entry name" value="BPD_transp_1"/>
    <property type="match status" value="1"/>
</dbReference>
<dbReference type="Gene3D" id="1.10.3720.10">
    <property type="entry name" value="MetI-like"/>
    <property type="match status" value="1"/>
</dbReference>
<organism evidence="8 9">
    <name type="scientific">Cnuibacter physcomitrellae</name>
    <dbReference type="NCBI Taxonomy" id="1619308"/>
    <lineage>
        <taxon>Bacteria</taxon>
        <taxon>Bacillati</taxon>
        <taxon>Actinomycetota</taxon>
        <taxon>Actinomycetes</taxon>
        <taxon>Micrococcales</taxon>
        <taxon>Microbacteriaceae</taxon>
        <taxon>Cnuibacter</taxon>
    </lineage>
</organism>
<evidence type="ECO:0000256" key="7">
    <source>
        <dbReference type="RuleBase" id="RU363032"/>
    </source>
</evidence>
<dbReference type="SUPFAM" id="SSF161098">
    <property type="entry name" value="MetI-like"/>
    <property type="match status" value="1"/>
</dbReference>
<feature type="transmembrane region" description="Helical" evidence="7">
    <location>
        <begin position="12"/>
        <end position="30"/>
    </location>
</feature>
<dbReference type="GO" id="GO:0005886">
    <property type="term" value="C:plasma membrane"/>
    <property type="evidence" value="ECO:0007669"/>
    <property type="project" value="UniProtKB-SubCell"/>
</dbReference>
<evidence type="ECO:0000256" key="1">
    <source>
        <dbReference type="ARBA" id="ARBA00004651"/>
    </source>
</evidence>
<accession>A0A1X9LGD0</accession>
<keyword evidence="2 7" id="KW-0813">Transport</keyword>
<dbReference type="CDD" id="cd06261">
    <property type="entry name" value="TM_PBP2"/>
    <property type="match status" value="1"/>
</dbReference>
<sequence length="278" mass="30725">MFRYTPLTFVREIIMILVTAIFALPLYILLVGSMKTTAEFRSTSPLALPTDPQWSNFLEVITTTGRNSIVAGFMNSLILTVGSLVVIILLGSFCAYVIVRSTRRWARASFYLFLVAIILPTQLGIVPLYVGARAVGLTGSLIGLIIIYSGMFLPLCVFLYASFFRGHPRDYEEAAAIDGAGPFRTYWHSVLPLMAPVTGTVAILAGVAIWNDFFTPLIFLGGTNYPTLPVVMYQYVGNLVAEWNKIFAVVVIAFIPVMIFFIFTQRRLMQGFSGGVKS</sequence>
<dbReference type="EMBL" id="CP020715">
    <property type="protein sequence ID" value="ARJ04193.1"/>
    <property type="molecule type" value="Genomic_DNA"/>
</dbReference>
<feature type="transmembrane region" description="Helical" evidence="7">
    <location>
        <begin position="110"/>
        <end position="130"/>
    </location>
</feature>
<keyword evidence="4 7" id="KW-0812">Transmembrane</keyword>
<comment type="subcellular location">
    <subcellularLocation>
        <location evidence="1 7">Cell membrane</location>
        <topology evidence="1 7">Multi-pass membrane protein</topology>
    </subcellularLocation>
</comment>
<feature type="transmembrane region" description="Helical" evidence="7">
    <location>
        <begin position="185"/>
        <end position="210"/>
    </location>
</feature>
<evidence type="ECO:0000256" key="3">
    <source>
        <dbReference type="ARBA" id="ARBA00022475"/>
    </source>
</evidence>
<dbReference type="AlphaFoldDB" id="A0A1X9LGD0"/>
<dbReference type="KEGG" id="cphy:B5808_02330"/>
<feature type="transmembrane region" description="Helical" evidence="7">
    <location>
        <begin position="246"/>
        <end position="263"/>
    </location>
</feature>
<evidence type="ECO:0000313" key="9">
    <source>
        <dbReference type="Proteomes" id="UP000192775"/>
    </source>
</evidence>
<dbReference type="PANTHER" id="PTHR43744:SF8">
    <property type="entry name" value="SN-GLYCEROL-3-PHOSPHATE TRANSPORT SYSTEM PERMEASE PROTEIN UGPE"/>
    <property type="match status" value="1"/>
</dbReference>
<evidence type="ECO:0000313" key="8">
    <source>
        <dbReference type="EMBL" id="ARJ04193.1"/>
    </source>
</evidence>
<evidence type="ECO:0000256" key="5">
    <source>
        <dbReference type="ARBA" id="ARBA00022989"/>
    </source>
</evidence>
<keyword evidence="3" id="KW-1003">Cell membrane</keyword>
<dbReference type="Proteomes" id="UP000192775">
    <property type="component" value="Chromosome"/>
</dbReference>
<dbReference type="RefSeq" id="WP_085018085.1">
    <property type="nucleotide sequence ID" value="NZ_BMHD01000001.1"/>
</dbReference>
<feature type="transmembrane region" description="Helical" evidence="7">
    <location>
        <begin position="142"/>
        <end position="164"/>
    </location>
</feature>
<gene>
    <name evidence="8" type="ORF">B5808_02330</name>
</gene>
<keyword evidence="9" id="KW-1185">Reference proteome</keyword>
<dbReference type="InterPro" id="IPR000515">
    <property type="entry name" value="MetI-like"/>
</dbReference>
<dbReference type="PANTHER" id="PTHR43744">
    <property type="entry name" value="ABC TRANSPORTER PERMEASE PROTEIN MG189-RELATED-RELATED"/>
    <property type="match status" value="1"/>
</dbReference>
<reference evidence="8 9" key="1">
    <citation type="submission" date="2017-04" db="EMBL/GenBank/DDBJ databases">
        <authorList>
            <person name="Afonso C.L."/>
            <person name="Miller P.J."/>
            <person name="Scott M.A."/>
            <person name="Spackman E."/>
            <person name="Goraichik I."/>
            <person name="Dimitrov K.M."/>
            <person name="Suarez D.L."/>
            <person name="Swayne D.E."/>
        </authorList>
    </citation>
    <scope>NUCLEOTIDE SEQUENCE [LARGE SCALE GENOMIC DNA]</scope>
    <source>
        <strain evidence="9">XA(T)</strain>
    </source>
</reference>
<proteinExistence type="inferred from homology"/>
<keyword evidence="6 7" id="KW-0472">Membrane</keyword>
<name>A0A1X9LGD0_9MICO</name>
<feature type="transmembrane region" description="Helical" evidence="7">
    <location>
        <begin position="77"/>
        <end position="98"/>
    </location>
</feature>
<protein>
    <submittedName>
        <fullName evidence="8">ABC transporter permease</fullName>
    </submittedName>
</protein>
<dbReference type="PROSITE" id="PS50928">
    <property type="entry name" value="ABC_TM1"/>
    <property type="match status" value="1"/>
</dbReference>
<dbReference type="GO" id="GO:0055085">
    <property type="term" value="P:transmembrane transport"/>
    <property type="evidence" value="ECO:0007669"/>
    <property type="project" value="InterPro"/>
</dbReference>
<evidence type="ECO:0000256" key="6">
    <source>
        <dbReference type="ARBA" id="ARBA00023136"/>
    </source>
</evidence>
<dbReference type="InterPro" id="IPR035906">
    <property type="entry name" value="MetI-like_sf"/>
</dbReference>
<evidence type="ECO:0000256" key="2">
    <source>
        <dbReference type="ARBA" id="ARBA00022448"/>
    </source>
</evidence>
<comment type="similarity">
    <text evidence="7">Belongs to the binding-protein-dependent transport system permease family.</text>
</comment>
<evidence type="ECO:0000256" key="4">
    <source>
        <dbReference type="ARBA" id="ARBA00022692"/>
    </source>
</evidence>
<dbReference type="STRING" id="1619308.B5808_02330"/>
<keyword evidence="5 7" id="KW-1133">Transmembrane helix</keyword>